<dbReference type="HOGENOM" id="CLU_3215350_0_0_7"/>
<evidence type="ECO:0000313" key="1">
    <source>
        <dbReference type="EMBL" id="CCO24707.1"/>
    </source>
</evidence>
<dbReference type="EMBL" id="FO203522">
    <property type="protein sequence ID" value="CCO24707.1"/>
    <property type="molecule type" value="Genomic_DNA"/>
</dbReference>
<gene>
    <name evidence="1" type="ORF">DESAM_22440</name>
</gene>
<protein>
    <submittedName>
        <fullName evidence="1">Uncharacterized protein</fullName>
    </submittedName>
</protein>
<sequence length="44" mass="5015">MPLCTPVLDGGILNNITLIVPNSTVFNFNNAKPNIKFWYFLNLF</sequence>
<accession>L0RER9</accession>
<dbReference type="KEGG" id="dhy:DESAM_22440"/>
<proteinExistence type="predicted"/>
<dbReference type="PATRIC" id="fig|1121451.3.peg.2655"/>
<reference evidence="1 2" key="1">
    <citation type="submission" date="2012-10" db="EMBL/GenBank/DDBJ databases">
        <authorList>
            <person name="Genoscope - CEA"/>
        </authorList>
    </citation>
    <scope>NUCLEOTIDE SEQUENCE [LARGE SCALE GENOMIC DNA]</scope>
    <source>
        <strain evidence="2">AM13 / DSM 14728</strain>
    </source>
</reference>
<evidence type="ECO:0000313" key="2">
    <source>
        <dbReference type="Proteomes" id="UP000010808"/>
    </source>
</evidence>
<keyword evidence="2" id="KW-1185">Reference proteome</keyword>
<dbReference type="Proteomes" id="UP000010808">
    <property type="component" value="Chromosome"/>
</dbReference>
<dbReference type="AlphaFoldDB" id="L0RER9"/>
<dbReference type="STRING" id="1121451.DESAM_22440"/>
<name>L0RER9_9BACT</name>
<organism evidence="1 2">
    <name type="scientific">Maridesulfovibrio hydrothermalis AM13 = DSM 14728</name>
    <dbReference type="NCBI Taxonomy" id="1121451"/>
    <lineage>
        <taxon>Bacteria</taxon>
        <taxon>Pseudomonadati</taxon>
        <taxon>Thermodesulfobacteriota</taxon>
        <taxon>Desulfovibrionia</taxon>
        <taxon>Desulfovibrionales</taxon>
        <taxon>Desulfovibrionaceae</taxon>
        <taxon>Maridesulfovibrio</taxon>
    </lineage>
</organism>